<dbReference type="GeneID" id="81423000"/>
<gene>
    <name evidence="5" type="ORF">N7482_001699</name>
</gene>
<evidence type="ECO:0000256" key="3">
    <source>
        <dbReference type="ARBA" id="ARBA00022525"/>
    </source>
</evidence>
<dbReference type="OrthoDB" id="4898945at2759"/>
<dbReference type="SUPFAM" id="SSF50685">
    <property type="entry name" value="Barwin-like endoglucanases"/>
    <property type="match status" value="1"/>
</dbReference>
<dbReference type="CDD" id="cd22778">
    <property type="entry name" value="DPBB_CEPL-like"/>
    <property type="match status" value="1"/>
</dbReference>
<evidence type="ECO:0000313" key="5">
    <source>
        <dbReference type="EMBL" id="KAJ5175822.1"/>
    </source>
</evidence>
<feature type="chain" id="PRO_5040962230" evidence="4">
    <location>
        <begin position="21"/>
        <end position="154"/>
    </location>
</feature>
<evidence type="ECO:0000256" key="2">
    <source>
        <dbReference type="ARBA" id="ARBA00010421"/>
    </source>
</evidence>
<comment type="subcellular location">
    <subcellularLocation>
        <location evidence="1">Secreted</location>
    </subcellularLocation>
</comment>
<dbReference type="Pfam" id="PF07249">
    <property type="entry name" value="Cerato-platanin"/>
    <property type="match status" value="1"/>
</dbReference>
<dbReference type="InterPro" id="IPR036908">
    <property type="entry name" value="RlpA-like_sf"/>
</dbReference>
<feature type="signal peptide" evidence="4">
    <location>
        <begin position="1"/>
        <end position="20"/>
    </location>
</feature>
<evidence type="ECO:0000313" key="6">
    <source>
        <dbReference type="Proteomes" id="UP001149163"/>
    </source>
</evidence>
<dbReference type="Proteomes" id="UP001149163">
    <property type="component" value="Unassembled WGS sequence"/>
</dbReference>
<dbReference type="RefSeq" id="XP_056547430.1">
    <property type="nucleotide sequence ID" value="XM_056683824.1"/>
</dbReference>
<name>A0A9W9IG65_9EURO</name>
<comment type="similarity">
    <text evidence="2">Belongs to the cerato-platanin family.</text>
</comment>
<keyword evidence="4" id="KW-0732">Signal</keyword>
<keyword evidence="6" id="KW-1185">Reference proteome</keyword>
<organism evidence="5 6">
    <name type="scientific">Penicillium canariense</name>
    <dbReference type="NCBI Taxonomy" id="189055"/>
    <lineage>
        <taxon>Eukaryota</taxon>
        <taxon>Fungi</taxon>
        <taxon>Dikarya</taxon>
        <taxon>Ascomycota</taxon>
        <taxon>Pezizomycotina</taxon>
        <taxon>Eurotiomycetes</taxon>
        <taxon>Eurotiomycetidae</taxon>
        <taxon>Eurotiales</taxon>
        <taxon>Aspergillaceae</taxon>
        <taxon>Penicillium</taxon>
    </lineage>
</organism>
<dbReference type="AlphaFoldDB" id="A0A9W9IG65"/>
<reference evidence="5" key="2">
    <citation type="journal article" date="2023" name="IMA Fungus">
        <title>Comparative genomic study of the Penicillium genus elucidates a diverse pangenome and 15 lateral gene transfer events.</title>
        <authorList>
            <person name="Petersen C."/>
            <person name="Sorensen T."/>
            <person name="Nielsen M.R."/>
            <person name="Sondergaard T.E."/>
            <person name="Sorensen J.L."/>
            <person name="Fitzpatrick D.A."/>
            <person name="Frisvad J.C."/>
            <person name="Nielsen K.L."/>
        </authorList>
    </citation>
    <scope>NUCLEOTIDE SEQUENCE</scope>
    <source>
        <strain evidence="5">IBT 26290</strain>
    </source>
</reference>
<reference evidence="5" key="1">
    <citation type="submission" date="2022-11" db="EMBL/GenBank/DDBJ databases">
        <authorList>
            <person name="Petersen C."/>
        </authorList>
    </citation>
    <scope>NUCLEOTIDE SEQUENCE</scope>
    <source>
        <strain evidence="5">IBT 26290</strain>
    </source>
</reference>
<sequence length="154" mass="15407">MKSVIALSCAILASLNLAVAVPAPAPNSNAAAEGVSVSVSYDPVYDVSGSSVNTVACGSVLSSTYSTFGQLPGFPHIGGALTVSGSGSPSCGKCYQLHYTGNGIDETITVLGIDTAPGGFNIGLQAMNDLTNGQAEQLGRVQATYTEVDASQCA</sequence>
<dbReference type="InterPro" id="IPR010829">
    <property type="entry name" value="Cerato-platanin"/>
</dbReference>
<dbReference type="Gene3D" id="2.40.40.10">
    <property type="entry name" value="RlpA-like domain"/>
    <property type="match status" value="1"/>
</dbReference>
<evidence type="ECO:0000256" key="1">
    <source>
        <dbReference type="ARBA" id="ARBA00004613"/>
    </source>
</evidence>
<keyword evidence="3" id="KW-0964">Secreted</keyword>
<protein>
    <submittedName>
        <fullName evidence="5">Heat-stable 19 kDa antigen</fullName>
    </submittedName>
</protein>
<dbReference type="EMBL" id="JAPQKN010000001">
    <property type="protein sequence ID" value="KAJ5175822.1"/>
    <property type="molecule type" value="Genomic_DNA"/>
</dbReference>
<proteinExistence type="inferred from homology"/>
<evidence type="ECO:0000256" key="4">
    <source>
        <dbReference type="SAM" id="SignalP"/>
    </source>
</evidence>
<dbReference type="GO" id="GO:0005576">
    <property type="term" value="C:extracellular region"/>
    <property type="evidence" value="ECO:0007669"/>
    <property type="project" value="UniProtKB-SubCell"/>
</dbReference>
<accession>A0A9W9IG65</accession>
<comment type="caution">
    <text evidence="5">The sequence shown here is derived from an EMBL/GenBank/DDBJ whole genome shotgun (WGS) entry which is preliminary data.</text>
</comment>